<sequence length="126" mass="13967">MQGQPTHDTRTTSDQVTALETETCPPDSWTAPAPYGAHTRSTPHWFKTAVFYEVSVRGFADSNGDGYGDLRGLISKLDHLQWLGVDCLWLLPIYQSPLKDGGYDISGYTQILPDFGDLGDFVDLIE</sequence>
<dbReference type="Proteomes" id="UP000323505">
    <property type="component" value="Unassembled WGS sequence"/>
</dbReference>
<dbReference type="RefSeq" id="WP_246179273.1">
    <property type="nucleotide sequence ID" value="NZ_VSRQ01000017.1"/>
</dbReference>
<name>A0A5D3F4E7_9ACTN</name>
<dbReference type="InterPro" id="IPR006047">
    <property type="entry name" value="GH13_cat_dom"/>
</dbReference>
<dbReference type="InterPro" id="IPR017853">
    <property type="entry name" value="GH"/>
</dbReference>
<evidence type="ECO:0000313" key="4">
    <source>
        <dbReference type="Proteomes" id="UP000323505"/>
    </source>
</evidence>
<dbReference type="AlphaFoldDB" id="A0A5D3F4E7"/>
<feature type="non-terminal residue" evidence="3">
    <location>
        <position position="126"/>
    </location>
</feature>
<comment type="caution">
    <text evidence="3">The sequence shown here is derived from an EMBL/GenBank/DDBJ whole genome shotgun (WGS) entry which is preliminary data.</text>
</comment>
<evidence type="ECO:0000256" key="1">
    <source>
        <dbReference type="SAM" id="MobiDB-lite"/>
    </source>
</evidence>
<dbReference type="Gene3D" id="3.20.20.80">
    <property type="entry name" value="Glycosidases"/>
    <property type="match status" value="1"/>
</dbReference>
<feature type="compositionally biased region" description="Polar residues" evidence="1">
    <location>
        <begin position="1"/>
        <end position="20"/>
    </location>
</feature>
<dbReference type="EMBL" id="VSRQ01000017">
    <property type="protein sequence ID" value="TYK42666.1"/>
    <property type="molecule type" value="Genomic_DNA"/>
</dbReference>
<dbReference type="PANTHER" id="PTHR10357:SF219">
    <property type="entry name" value="MALTOSE ALPHA-D-GLUCOSYLTRANSFERASE"/>
    <property type="match status" value="1"/>
</dbReference>
<feature type="region of interest" description="Disordered" evidence="1">
    <location>
        <begin position="1"/>
        <end position="31"/>
    </location>
</feature>
<accession>A0A5D3F4E7</accession>
<dbReference type="GO" id="GO:0005975">
    <property type="term" value="P:carbohydrate metabolic process"/>
    <property type="evidence" value="ECO:0007669"/>
    <property type="project" value="InterPro"/>
</dbReference>
<evidence type="ECO:0000313" key="3">
    <source>
        <dbReference type="EMBL" id="TYK42666.1"/>
    </source>
</evidence>
<proteinExistence type="predicted"/>
<protein>
    <submittedName>
        <fullName evidence="3">Trehalose synthase</fullName>
    </submittedName>
</protein>
<dbReference type="PANTHER" id="PTHR10357">
    <property type="entry name" value="ALPHA-AMYLASE FAMILY MEMBER"/>
    <property type="match status" value="1"/>
</dbReference>
<evidence type="ECO:0000259" key="2">
    <source>
        <dbReference type="Pfam" id="PF00128"/>
    </source>
</evidence>
<feature type="domain" description="Glycosyl hydrolase family 13 catalytic" evidence="2">
    <location>
        <begin position="57"/>
        <end position="125"/>
    </location>
</feature>
<dbReference type="Pfam" id="PF00128">
    <property type="entry name" value="Alpha-amylase"/>
    <property type="match status" value="1"/>
</dbReference>
<organism evidence="3 4">
    <name type="scientific">Actinomadura decatromicini</name>
    <dbReference type="NCBI Taxonomy" id="2604572"/>
    <lineage>
        <taxon>Bacteria</taxon>
        <taxon>Bacillati</taxon>
        <taxon>Actinomycetota</taxon>
        <taxon>Actinomycetes</taxon>
        <taxon>Streptosporangiales</taxon>
        <taxon>Thermomonosporaceae</taxon>
        <taxon>Actinomadura</taxon>
    </lineage>
</organism>
<keyword evidence="4" id="KW-1185">Reference proteome</keyword>
<gene>
    <name evidence="3" type="ORF">FXF68_41985</name>
</gene>
<dbReference type="SUPFAM" id="SSF51445">
    <property type="entry name" value="(Trans)glycosidases"/>
    <property type="match status" value="1"/>
</dbReference>
<reference evidence="3 4" key="1">
    <citation type="submission" date="2019-08" db="EMBL/GenBank/DDBJ databases">
        <title>Actinomadura sp. nov. CYP1-5 isolated from mountain soil.</title>
        <authorList>
            <person name="Songsumanus A."/>
            <person name="Kuncharoen N."/>
            <person name="Kudo T."/>
            <person name="Yuki M."/>
            <person name="Igarashi Y."/>
            <person name="Tanasupawat S."/>
        </authorList>
    </citation>
    <scope>NUCLEOTIDE SEQUENCE [LARGE SCALE GENOMIC DNA]</scope>
    <source>
        <strain evidence="3 4">CYP1-5</strain>
    </source>
</reference>